<keyword evidence="4" id="KW-1185">Reference proteome</keyword>
<comment type="caution">
    <text evidence="3">The sequence shown here is derived from an EMBL/GenBank/DDBJ whole genome shotgun (WGS) entry which is preliminary data.</text>
</comment>
<proteinExistence type="inferred from homology"/>
<dbReference type="Pfam" id="PF04012">
    <property type="entry name" value="PspA_IM30"/>
    <property type="match status" value="1"/>
</dbReference>
<accession>A0ABV2TM75</accession>
<reference evidence="3 4" key="1">
    <citation type="submission" date="2024-07" db="EMBL/GenBank/DDBJ databases">
        <title>Uliginosibacterium flavum JJ3220;KACC:17644.</title>
        <authorList>
            <person name="Kim M.K."/>
        </authorList>
    </citation>
    <scope>NUCLEOTIDE SEQUENCE [LARGE SCALE GENOMIC DNA]</scope>
    <source>
        <strain evidence="3 4">KACC:17644</strain>
    </source>
</reference>
<dbReference type="PANTHER" id="PTHR31088">
    <property type="entry name" value="MEMBRANE-ASSOCIATED PROTEIN VIPP1, CHLOROPLASTIC"/>
    <property type="match status" value="1"/>
</dbReference>
<evidence type="ECO:0000313" key="3">
    <source>
        <dbReference type="EMBL" id="MET7015024.1"/>
    </source>
</evidence>
<sequence length="238" mass="26128">MADINFFSRLSNLWTGFVSLWIADVEKEHPDIAYENAIRNATTRFVQLRNATAALIRRRDELSGRREKAQTELSQVVTELEAAIIQNDRELGAILLQKKKALDAELAELAVESEAAGAEADDAKSSLLSIQADINKLKAERDRMLAQFKSAKARLAIQEQMDGLSVDATVEALDKVRDHIKNTTAEARLGGELRNSDIDVRLQKLRASSGAVTAQSEFDQLVKARAATGQQAAAGKQL</sequence>
<name>A0ABV2TM75_9RHOO</name>
<dbReference type="RefSeq" id="WP_354601487.1">
    <property type="nucleotide sequence ID" value="NZ_JBEWZI010000012.1"/>
</dbReference>
<feature type="coiled-coil region" evidence="2">
    <location>
        <begin position="120"/>
        <end position="154"/>
    </location>
</feature>
<evidence type="ECO:0000313" key="4">
    <source>
        <dbReference type="Proteomes" id="UP001549691"/>
    </source>
</evidence>
<dbReference type="InterPro" id="IPR007157">
    <property type="entry name" value="PspA_VIPP1"/>
</dbReference>
<feature type="coiled-coil region" evidence="2">
    <location>
        <begin position="59"/>
        <end position="86"/>
    </location>
</feature>
<comment type="similarity">
    <text evidence="1">Belongs to the PspA/Vipp/IM30 family.</text>
</comment>
<evidence type="ECO:0000256" key="1">
    <source>
        <dbReference type="ARBA" id="ARBA00043985"/>
    </source>
</evidence>
<dbReference type="PANTHER" id="PTHR31088:SF6">
    <property type="entry name" value="PHAGE SHOCK PROTEIN A"/>
    <property type="match status" value="1"/>
</dbReference>
<dbReference type="Proteomes" id="UP001549691">
    <property type="component" value="Unassembled WGS sequence"/>
</dbReference>
<evidence type="ECO:0000256" key="2">
    <source>
        <dbReference type="SAM" id="Coils"/>
    </source>
</evidence>
<gene>
    <name evidence="3" type="ORF">ABXR19_12545</name>
</gene>
<organism evidence="3 4">
    <name type="scientific">Uliginosibacterium flavum</name>
    <dbReference type="NCBI Taxonomy" id="1396831"/>
    <lineage>
        <taxon>Bacteria</taxon>
        <taxon>Pseudomonadati</taxon>
        <taxon>Pseudomonadota</taxon>
        <taxon>Betaproteobacteria</taxon>
        <taxon>Rhodocyclales</taxon>
        <taxon>Zoogloeaceae</taxon>
        <taxon>Uliginosibacterium</taxon>
    </lineage>
</organism>
<keyword evidence="2" id="KW-0175">Coiled coil</keyword>
<dbReference type="EMBL" id="JBEWZI010000012">
    <property type="protein sequence ID" value="MET7015024.1"/>
    <property type="molecule type" value="Genomic_DNA"/>
</dbReference>
<protein>
    <submittedName>
        <fullName evidence="3">PspA/IM30 family protein</fullName>
    </submittedName>
</protein>